<dbReference type="EMBL" id="CAMGYJ010000005">
    <property type="protein sequence ID" value="CAI0423569.1"/>
    <property type="molecule type" value="Genomic_DNA"/>
</dbReference>
<reference evidence="1" key="1">
    <citation type="submission" date="2022-08" db="EMBL/GenBank/DDBJ databases">
        <authorList>
            <person name="Gutierrez-Valencia J."/>
        </authorList>
    </citation>
    <scope>NUCLEOTIDE SEQUENCE</scope>
</reference>
<comment type="caution">
    <text evidence="1">The sequence shown here is derived from an EMBL/GenBank/DDBJ whole genome shotgun (WGS) entry which is preliminary data.</text>
</comment>
<sequence length="69" mass="7752">MSIQVGISHAWCCLFIFSDFYLDSTNFLGFGFACRFGFSGGRLICHDRGEKEETFGCLDPRRQSSVDGD</sequence>
<accession>A0AAV0KQC1</accession>
<dbReference type="AlphaFoldDB" id="A0AAV0KQC1"/>
<gene>
    <name evidence="1" type="ORF">LITE_LOCUS19568</name>
</gene>
<organism evidence="1 2">
    <name type="scientific">Linum tenue</name>
    <dbReference type="NCBI Taxonomy" id="586396"/>
    <lineage>
        <taxon>Eukaryota</taxon>
        <taxon>Viridiplantae</taxon>
        <taxon>Streptophyta</taxon>
        <taxon>Embryophyta</taxon>
        <taxon>Tracheophyta</taxon>
        <taxon>Spermatophyta</taxon>
        <taxon>Magnoliopsida</taxon>
        <taxon>eudicotyledons</taxon>
        <taxon>Gunneridae</taxon>
        <taxon>Pentapetalae</taxon>
        <taxon>rosids</taxon>
        <taxon>fabids</taxon>
        <taxon>Malpighiales</taxon>
        <taxon>Linaceae</taxon>
        <taxon>Linum</taxon>
    </lineage>
</organism>
<evidence type="ECO:0000313" key="2">
    <source>
        <dbReference type="Proteomes" id="UP001154282"/>
    </source>
</evidence>
<keyword evidence="2" id="KW-1185">Reference proteome</keyword>
<evidence type="ECO:0000313" key="1">
    <source>
        <dbReference type="EMBL" id="CAI0423570.1"/>
    </source>
</evidence>
<dbReference type="EMBL" id="CAMGYJ010000005">
    <property type="protein sequence ID" value="CAI0423570.1"/>
    <property type="molecule type" value="Genomic_DNA"/>
</dbReference>
<protein>
    <submittedName>
        <fullName evidence="1">Uncharacterized protein</fullName>
    </submittedName>
</protein>
<dbReference type="Proteomes" id="UP001154282">
    <property type="component" value="Unassembled WGS sequence"/>
</dbReference>
<proteinExistence type="predicted"/>
<name>A0AAV0KQC1_9ROSI</name>